<dbReference type="GO" id="GO:0004497">
    <property type="term" value="F:monooxygenase activity"/>
    <property type="evidence" value="ECO:0007669"/>
    <property type="project" value="UniProtKB-KW"/>
</dbReference>
<evidence type="ECO:0000256" key="10">
    <source>
        <dbReference type="ARBA" id="ARBA00023136"/>
    </source>
</evidence>
<comment type="subcellular location">
    <subcellularLocation>
        <location evidence="1">Membrane</location>
        <topology evidence="1">Single-pass membrane protein</topology>
    </subcellularLocation>
</comment>
<dbReference type="GO" id="GO:0005506">
    <property type="term" value="F:iron ion binding"/>
    <property type="evidence" value="ECO:0007669"/>
    <property type="project" value="InterPro"/>
</dbReference>
<dbReference type="PANTHER" id="PTHR24282:SF26">
    <property type="entry name" value="CYTOCHROME P450"/>
    <property type="match status" value="1"/>
</dbReference>
<keyword evidence="6" id="KW-1133">Transmembrane helix</keyword>
<evidence type="ECO:0000256" key="11">
    <source>
        <dbReference type="PIRSR" id="PIRSR602401-1"/>
    </source>
</evidence>
<dbReference type="Gene3D" id="1.10.630.10">
    <property type="entry name" value="Cytochrome P450"/>
    <property type="match status" value="1"/>
</dbReference>
<evidence type="ECO:0000256" key="3">
    <source>
        <dbReference type="ARBA" id="ARBA00022617"/>
    </source>
</evidence>
<evidence type="ECO:0000256" key="5">
    <source>
        <dbReference type="ARBA" id="ARBA00022723"/>
    </source>
</evidence>
<dbReference type="PANTHER" id="PTHR24282">
    <property type="entry name" value="CYTOCHROME P450 FAMILY MEMBER"/>
    <property type="match status" value="1"/>
</dbReference>
<dbReference type="GO" id="GO:0016705">
    <property type="term" value="F:oxidoreductase activity, acting on paired donors, with incorporation or reduction of molecular oxygen"/>
    <property type="evidence" value="ECO:0007669"/>
    <property type="project" value="InterPro"/>
</dbReference>
<dbReference type="EMBL" id="PSQE01000008">
    <property type="protein sequence ID" value="RHN38730.1"/>
    <property type="molecule type" value="Genomic_DNA"/>
</dbReference>
<evidence type="ECO:0000256" key="4">
    <source>
        <dbReference type="ARBA" id="ARBA00022692"/>
    </source>
</evidence>
<organism evidence="13">
    <name type="scientific">Medicago truncatula</name>
    <name type="common">Barrel medic</name>
    <name type="synonym">Medicago tribuloides</name>
    <dbReference type="NCBI Taxonomy" id="3880"/>
    <lineage>
        <taxon>Eukaryota</taxon>
        <taxon>Viridiplantae</taxon>
        <taxon>Streptophyta</taxon>
        <taxon>Embryophyta</taxon>
        <taxon>Tracheophyta</taxon>
        <taxon>Spermatophyta</taxon>
        <taxon>Magnoliopsida</taxon>
        <taxon>eudicotyledons</taxon>
        <taxon>Gunneridae</taxon>
        <taxon>Pentapetalae</taxon>
        <taxon>rosids</taxon>
        <taxon>fabids</taxon>
        <taxon>Fabales</taxon>
        <taxon>Fabaceae</taxon>
        <taxon>Papilionoideae</taxon>
        <taxon>50 kb inversion clade</taxon>
        <taxon>NPAAA clade</taxon>
        <taxon>Hologalegina</taxon>
        <taxon>IRL clade</taxon>
        <taxon>Trifolieae</taxon>
        <taxon>Medicago</taxon>
    </lineage>
</organism>
<keyword evidence="5 11" id="KW-0479">Metal-binding</keyword>
<evidence type="ECO:0000256" key="2">
    <source>
        <dbReference type="ARBA" id="ARBA00010617"/>
    </source>
</evidence>
<dbReference type="GO" id="GO:0020037">
    <property type="term" value="F:heme binding"/>
    <property type="evidence" value="ECO:0007669"/>
    <property type="project" value="InterPro"/>
</dbReference>
<comment type="caution">
    <text evidence="13">The sequence shown here is derived from an EMBL/GenBank/DDBJ whole genome shotgun (WGS) entry which is preliminary data.</text>
</comment>
<dbReference type="GO" id="GO:0016020">
    <property type="term" value="C:membrane"/>
    <property type="evidence" value="ECO:0007669"/>
    <property type="project" value="UniProtKB-SubCell"/>
</dbReference>
<keyword evidence="3 11" id="KW-0349">Heme</keyword>
<evidence type="ECO:0000256" key="12">
    <source>
        <dbReference type="RuleBase" id="RU000461"/>
    </source>
</evidence>
<dbReference type="InterPro" id="IPR050665">
    <property type="entry name" value="Cytochrome_P450_Monooxygen"/>
</dbReference>
<dbReference type="InterPro" id="IPR001128">
    <property type="entry name" value="Cyt_P450"/>
</dbReference>
<dbReference type="AlphaFoldDB" id="A0A396GBJ1"/>
<proteinExistence type="inferred from homology"/>
<evidence type="ECO:0000256" key="8">
    <source>
        <dbReference type="ARBA" id="ARBA00023004"/>
    </source>
</evidence>
<dbReference type="InterPro" id="IPR002401">
    <property type="entry name" value="Cyt_P450_E_grp-I"/>
</dbReference>
<evidence type="ECO:0000256" key="6">
    <source>
        <dbReference type="ARBA" id="ARBA00022989"/>
    </source>
</evidence>
<evidence type="ECO:0000313" key="13">
    <source>
        <dbReference type="EMBL" id="RHN38730.1"/>
    </source>
</evidence>
<keyword evidence="8 11" id="KW-0408">Iron</keyword>
<accession>A0A396GBJ1</accession>
<feature type="binding site" description="axial binding residue" evidence="11">
    <location>
        <position position="506"/>
    </location>
    <ligand>
        <name>heme</name>
        <dbReference type="ChEBI" id="CHEBI:30413"/>
    </ligand>
    <ligandPart>
        <name>Fe</name>
        <dbReference type="ChEBI" id="CHEBI:18248"/>
    </ligandPart>
</feature>
<keyword evidence="9 12" id="KW-0503">Monooxygenase</keyword>
<dbReference type="PRINTS" id="PR00385">
    <property type="entry name" value="P450"/>
</dbReference>
<keyword evidence="7 12" id="KW-0560">Oxidoreductase</keyword>
<dbReference type="InterPro" id="IPR036396">
    <property type="entry name" value="Cyt_P450_sf"/>
</dbReference>
<evidence type="ECO:0000256" key="9">
    <source>
        <dbReference type="ARBA" id="ARBA00023033"/>
    </source>
</evidence>
<dbReference type="Gramene" id="rna44695">
    <property type="protein sequence ID" value="RHN38730.1"/>
    <property type="gene ID" value="gene44695"/>
</dbReference>
<protein>
    <submittedName>
        <fullName evidence="13">Putative cytochrome P450</fullName>
    </submittedName>
</protein>
<dbReference type="InterPro" id="IPR017972">
    <property type="entry name" value="Cyt_P450_CS"/>
</dbReference>
<dbReference type="SUPFAM" id="SSF48264">
    <property type="entry name" value="Cytochrome P450"/>
    <property type="match status" value="1"/>
</dbReference>
<keyword evidence="10" id="KW-0472">Membrane</keyword>
<dbReference type="PRINTS" id="PR00463">
    <property type="entry name" value="EP450I"/>
</dbReference>
<gene>
    <name evidence="13" type="ORF">MtrunA17_Chr8g0336361</name>
</gene>
<evidence type="ECO:0000256" key="1">
    <source>
        <dbReference type="ARBA" id="ARBA00004167"/>
    </source>
</evidence>
<sequence>MSIMENGEISTMKVLLGAILVVLAHLLHVFVLKPRSLRAKLQKQGIDGPSPHFYFGNISEMKSLLLQAHSLKDGVPTSISHNWLSTVFPHILKWRKQYGPIYLFSSGSIQWLMVTDIEMVKEIVLNTSLILGKPSFLSKDNRPLLGKGILSSSGLFWAHQRKIIAPELYLDKMKTKVGMIVDSTNIMLRSWETKLEKDGVSEIKVDQDLRNLSGDIIARACFGSNYVEGREIFSKLRELQNIICKIFAGIPGFRYLPNKSNRQMWRLEKEISSKISKLIKQRQIDAHDEQDLLQMILDSAKKCESDGDSFLPNATSRERFMIDNCKNIFFAGYETTAITTSWCLMLLATHPDWQDRVRAEVLKICGKDGIVDANQLKSMKTVCFYTIYVLKSHVPIHYVLARAIKWVGRSRFGLVDPLTMVIQETLRLYPPALSVVRQAFEDINFKGIQIPKGMNLQIPMPILHQDPELWGHDAHKFNPERFANGVHGACKIPQVYMPFGMGPRVCLGQHLAMVELKVILSLILLKFQFSLSSSYCHSPSYHMLVEPGHGVALHMTKI</sequence>
<comment type="similarity">
    <text evidence="2 12">Belongs to the cytochrome P450 family.</text>
</comment>
<dbReference type="Proteomes" id="UP000265566">
    <property type="component" value="Chromosome 8"/>
</dbReference>
<name>A0A396GBJ1_MEDTR</name>
<reference evidence="13" key="1">
    <citation type="journal article" date="2018" name="Nat. Plants">
        <title>Whole-genome landscape of Medicago truncatula symbiotic genes.</title>
        <authorList>
            <person name="Pecrix Y."/>
            <person name="Gamas P."/>
            <person name="Carrere S."/>
        </authorList>
    </citation>
    <scope>NUCLEOTIDE SEQUENCE</scope>
    <source>
        <tissue evidence="13">Leaves</tissue>
    </source>
</reference>
<dbReference type="PROSITE" id="PS00086">
    <property type="entry name" value="CYTOCHROME_P450"/>
    <property type="match status" value="1"/>
</dbReference>
<keyword evidence="4" id="KW-0812">Transmembrane</keyword>
<evidence type="ECO:0000256" key="7">
    <source>
        <dbReference type="ARBA" id="ARBA00023002"/>
    </source>
</evidence>
<dbReference type="Pfam" id="PF00067">
    <property type="entry name" value="p450"/>
    <property type="match status" value="2"/>
</dbReference>
<comment type="cofactor">
    <cofactor evidence="11">
        <name>heme</name>
        <dbReference type="ChEBI" id="CHEBI:30413"/>
    </cofactor>
</comment>